<feature type="transmembrane region" description="Helical" evidence="5">
    <location>
        <begin position="132"/>
        <end position="153"/>
    </location>
</feature>
<evidence type="ECO:0000256" key="5">
    <source>
        <dbReference type="SAM" id="Phobius"/>
    </source>
</evidence>
<dbReference type="AlphaFoldDB" id="A0A8J7JDH5"/>
<keyword evidence="2 5" id="KW-0812">Transmembrane</keyword>
<evidence type="ECO:0000259" key="6">
    <source>
        <dbReference type="Pfam" id="PF04932"/>
    </source>
</evidence>
<dbReference type="PANTHER" id="PTHR37422:SF13">
    <property type="entry name" value="LIPOPOLYSACCHARIDE BIOSYNTHESIS PROTEIN PA4999-RELATED"/>
    <property type="match status" value="1"/>
</dbReference>
<keyword evidence="3 5" id="KW-1133">Transmembrane helix</keyword>
<dbReference type="InterPro" id="IPR007016">
    <property type="entry name" value="O-antigen_ligase-rel_domated"/>
</dbReference>
<feature type="transmembrane region" description="Helical" evidence="5">
    <location>
        <begin position="65"/>
        <end position="82"/>
    </location>
</feature>
<feature type="transmembrane region" description="Helical" evidence="5">
    <location>
        <begin position="299"/>
        <end position="317"/>
    </location>
</feature>
<evidence type="ECO:0000313" key="7">
    <source>
        <dbReference type="EMBL" id="MBJ6725361.1"/>
    </source>
</evidence>
<evidence type="ECO:0000256" key="2">
    <source>
        <dbReference type="ARBA" id="ARBA00022692"/>
    </source>
</evidence>
<sequence length="490" mass="52084">MSRSAGTYSAAGESSRLPSGWPGTLAALVVAAGIGVLIAAAPLPVALFVLAAAAASIVALLRPEVALYALMAAVILTTETIDEEFAAAGGFPPIPDLKLMQGVPPATVAALLALGALYFVRRFAFQGRPSVVPLRYLIPYALLLALALGTGLGNGAAPEEVKNDLIRFVYPALCFYLCVNLLDDGKKIRTMLWVLFAACALRCTLLDLNYLTGNGQPYDFSTVVTLDSGLLMASGIMVSLVLALIVAGRWPRPFPVVLLALLPMVFALVFSFRRGHWVGQIAAGLLLYLWSFRDARRKLALAALLCALVASGSYLAAGGGEAPGEERLTLAARLGSIFNPSQHSNRHHFEESAVTLKDLSARPLLGMGLGGTHSPVPGAWRAEDQPLHVVHNTFLYLWMKLGLAGISLLVVGGGVYLRRVHRFLRSAPASPLRDHVVGIGSGAGIWLCMFATGPVPWYLHQSFLVALFAALCLNLMRLDPSGSDVPGRCR</sequence>
<proteinExistence type="predicted"/>
<gene>
    <name evidence="7" type="ORF">JFN93_11625</name>
</gene>
<feature type="transmembrane region" description="Helical" evidence="5">
    <location>
        <begin position="277"/>
        <end position="292"/>
    </location>
</feature>
<feature type="transmembrane region" description="Helical" evidence="5">
    <location>
        <begin position="190"/>
        <end position="210"/>
    </location>
</feature>
<feature type="transmembrane region" description="Helical" evidence="5">
    <location>
        <begin position="102"/>
        <end position="120"/>
    </location>
</feature>
<dbReference type="PANTHER" id="PTHR37422">
    <property type="entry name" value="TEICHURONIC ACID BIOSYNTHESIS PROTEIN TUAE"/>
    <property type="match status" value="1"/>
</dbReference>
<feature type="transmembrane region" description="Helical" evidence="5">
    <location>
        <begin position="254"/>
        <end position="271"/>
    </location>
</feature>
<comment type="subcellular location">
    <subcellularLocation>
        <location evidence="1">Membrane</location>
        <topology evidence="1">Multi-pass membrane protein</topology>
    </subcellularLocation>
</comment>
<reference evidence="7" key="1">
    <citation type="submission" date="2020-12" db="EMBL/GenBank/DDBJ databases">
        <title>Geomonas sp. Red875, isolated from river sediment.</title>
        <authorList>
            <person name="Xu Z."/>
            <person name="Zhang Z."/>
            <person name="Masuda Y."/>
            <person name="Itoh H."/>
            <person name="Senoo K."/>
        </authorList>
    </citation>
    <scope>NUCLEOTIDE SEQUENCE</scope>
    <source>
        <strain evidence="7">Red875</strain>
    </source>
</reference>
<evidence type="ECO:0000256" key="4">
    <source>
        <dbReference type="ARBA" id="ARBA00023136"/>
    </source>
</evidence>
<keyword evidence="4 5" id="KW-0472">Membrane</keyword>
<feature type="domain" description="O-antigen ligase-related" evidence="6">
    <location>
        <begin position="259"/>
        <end position="409"/>
    </location>
</feature>
<feature type="transmembrane region" description="Helical" evidence="5">
    <location>
        <begin position="395"/>
        <end position="416"/>
    </location>
</feature>
<feature type="transmembrane region" description="Helical" evidence="5">
    <location>
        <begin position="25"/>
        <end position="53"/>
    </location>
</feature>
<dbReference type="Pfam" id="PF04932">
    <property type="entry name" value="Wzy_C"/>
    <property type="match status" value="1"/>
</dbReference>
<dbReference type="RefSeq" id="WP_199384244.1">
    <property type="nucleotide sequence ID" value="NZ_JAEMHM010000008.1"/>
</dbReference>
<feature type="transmembrane region" description="Helical" evidence="5">
    <location>
        <begin position="230"/>
        <end position="247"/>
    </location>
</feature>
<dbReference type="InterPro" id="IPR051533">
    <property type="entry name" value="WaaL-like"/>
</dbReference>
<comment type="caution">
    <text evidence="7">The sequence shown here is derived from an EMBL/GenBank/DDBJ whole genome shotgun (WGS) entry which is preliminary data.</text>
</comment>
<dbReference type="Proteomes" id="UP000636888">
    <property type="component" value="Unassembled WGS sequence"/>
</dbReference>
<accession>A0A8J7JDH5</accession>
<organism evidence="7 8">
    <name type="scientific">Geomesophilobacter sediminis</name>
    <dbReference type="NCBI Taxonomy" id="2798584"/>
    <lineage>
        <taxon>Bacteria</taxon>
        <taxon>Pseudomonadati</taxon>
        <taxon>Thermodesulfobacteriota</taxon>
        <taxon>Desulfuromonadia</taxon>
        <taxon>Geobacterales</taxon>
        <taxon>Geobacteraceae</taxon>
        <taxon>Geomesophilobacter</taxon>
    </lineage>
</organism>
<protein>
    <recommendedName>
        <fullName evidence="6">O-antigen ligase-related domain-containing protein</fullName>
    </recommendedName>
</protein>
<feature type="transmembrane region" description="Helical" evidence="5">
    <location>
        <begin position="436"/>
        <end position="452"/>
    </location>
</feature>
<evidence type="ECO:0000256" key="3">
    <source>
        <dbReference type="ARBA" id="ARBA00022989"/>
    </source>
</evidence>
<dbReference type="GO" id="GO:0016020">
    <property type="term" value="C:membrane"/>
    <property type="evidence" value="ECO:0007669"/>
    <property type="project" value="UniProtKB-SubCell"/>
</dbReference>
<keyword evidence="8" id="KW-1185">Reference proteome</keyword>
<dbReference type="EMBL" id="JAEMHM010000008">
    <property type="protein sequence ID" value="MBJ6725361.1"/>
    <property type="molecule type" value="Genomic_DNA"/>
</dbReference>
<evidence type="ECO:0000313" key="8">
    <source>
        <dbReference type="Proteomes" id="UP000636888"/>
    </source>
</evidence>
<evidence type="ECO:0000256" key="1">
    <source>
        <dbReference type="ARBA" id="ARBA00004141"/>
    </source>
</evidence>
<name>A0A8J7JDH5_9BACT</name>
<feature type="transmembrane region" description="Helical" evidence="5">
    <location>
        <begin position="165"/>
        <end position="183"/>
    </location>
</feature>